<evidence type="ECO:0000313" key="1">
    <source>
        <dbReference type="EMBL" id="GAA4649230.1"/>
    </source>
</evidence>
<dbReference type="RefSeq" id="WP_345195009.1">
    <property type="nucleotide sequence ID" value="NZ_BAABFL010000126.1"/>
</dbReference>
<proteinExistence type="predicted"/>
<dbReference type="Pfam" id="PF08875">
    <property type="entry name" value="DUF1833"/>
    <property type="match status" value="1"/>
</dbReference>
<reference evidence="2" key="1">
    <citation type="journal article" date="2019" name="Int. J. Syst. Evol. Microbiol.">
        <title>The Global Catalogue of Microorganisms (GCM) 10K type strain sequencing project: providing services to taxonomists for standard genome sequencing and annotation.</title>
        <authorList>
            <consortium name="The Broad Institute Genomics Platform"/>
            <consortium name="The Broad Institute Genome Sequencing Center for Infectious Disease"/>
            <person name="Wu L."/>
            <person name="Ma J."/>
        </authorList>
    </citation>
    <scope>NUCLEOTIDE SEQUENCE [LARGE SCALE GENOMIC DNA]</scope>
    <source>
        <strain evidence="2">JCM 17805</strain>
    </source>
</reference>
<evidence type="ECO:0008006" key="3">
    <source>
        <dbReference type="Google" id="ProtNLM"/>
    </source>
</evidence>
<dbReference type="EMBL" id="BAABFL010000126">
    <property type="protein sequence ID" value="GAA4649230.1"/>
    <property type="molecule type" value="Genomic_DNA"/>
</dbReference>
<protein>
    <recommendedName>
        <fullName evidence="3">DUF1833 domain-containing protein</fullName>
    </recommendedName>
</protein>
<dbReference type="Proteomes" id="UP001500604">
    <property type="component" value="Unassembled WGS sequence"/>
</dbReference>
<organism evidence="1 2">
    <name type="scientific">Kistimonas scapharcae</name>
    <dbReference type="NCBI Taxonomy" id="1036133"/>
    <lineage>
        <taxon>Bacteria</taxon>
        <taxon>Pseudomonadati</taxon>
        <taxon>Pseudomonadota</taxon>
        <taxon>Gammaproteobacteria</taxon>
        <taxon>Oceanospirillales</taxon>
        <taxon>Endozoicomonadaceae</taxon>
        <taxon>Kistimonas</taxon>
    </lineage>
</organism>
<name>A0ABP8UZF2_9GAMM</name>
<accession>A0ABP8UZF2</accession>
<dbReference type="InterPro" id="IPR014974">
    <property type="entry name" value="DUF1833"/>
</dbReference>
<gene>
    <name evidence="1" type="ORF">GCM10023116_15040</name>
</gene>
<keyword evidence="2" id="KW-1185">Reference proteome</keyword>
<evidence type="ECO:0000313" key="2">
    <source>
        <dbReference type="Proteomes" id="UP001500604"/>
    </source>
</evidence>
<sequence length="164" mass="17987">MTPAEKEAYANCDSTEVHLVTLELNHPAFTQPLRIVKDNTDLVAPLEDGTTATFIAMSFDMVRPPVNEEPDPSITIRVDNVSGTVTPYFELASRSGQEITLVFRPYVWDDTTGVATLLGDPLKLAVRNASADMRNISVTAAHINPANLAFPREKYTPDRFPGLA</sequence>
<comment type="caution">
    <text evidence="1">The sequence shown here is derived from an EMBL/GenBank/DDBJ whole genome shotgun (WGS) entry which is preliminary data.</text>
</comment>